<dbReference type="AlphaFoldDB" id="A0A4Z2J0K7"/>
<gene>
    <name evidence="2" type="ORF">EYF80_006075</name>
</gene>
<organism evidence="2 3">
    <name type="scientific">Liparis tanakae</name>
    <name type="common">Tanaka's snailfish</name>
    <dbReference type="NCBI Taxonomy" id="230148"/>
    <lineage>
        <taxon>Eukaryota</taxon>
        <taxon>Metazoa</taxon>
        <taxon>Chordata</taxon>
        <taxon>Craniata</taxon>
        <taxon>Vertebrata</taxon>
        <taxon>Euteleostomi</taxon>
        <taxon>Actinopterygii</taxon>
        <taxon>Neopterygii</taxon>
        <taxon>Teleostei</taxon>
        <taxon>Neoteleostei</taxon>
        <taxon>Acanthomorphata</taxon>
        <taxon>Eupercaria</taxon>
        <taxon>Perciformes</taxon>
        <taxon>Cottioidei</taxon>
        <taxon>Cottales</taxon>
        <taxon>Liparidae</taxon>
        <taxon>Liparis</taxon>
    </lineage>
</organism>
<name>A0A4Z2J0K7_9TELE</name>
<dbReference type="Proteomes" id="UP000314294">
    <property type="component" value="Unassembled WGS sequence"/>
</dbReference>
<comment type="caution">
    <text evidence="2">The sequence shown here is derived from an EMBL/GenBank/DDBJ whole genome shotgun (WGS) entry which is preliminary data.</text>
</comment>
<feature type="region of interest" description="Disordered" evidence="1">
    <location>
        <begin position="1"/>
        <end position="24"/>
    </location>
</feature>
<sequence length="59" mass="6234">MKKVRVPGWEGTGPFISTAMPSEEHTTERAELETAGAGVDVCTGQKSFSGLSHHSMGNT</sequence>
<accession>A0A4Z2J0K7</accession>
<protein>
    <submittedName>
        <fullName evidence="2">Uncharacterized protein</fullName>
    </submittedName>
</protein>
<keyword evidence="3" id="KW-1185">Reference proteome</keyword>
<evidence type="ECO:0000256" key="1">
    <source>
        <dbReference type="SAM" id="MobiDB-lite"/>
    </source>
</evidence>
<evidence type="ECO:0000313" key="2">
    <source>
        <dbReference type="EMBL" id="TNN83557.1"/>
    </source>
</evidence>
<evidence type="ECO:0000313" key="3">
    <source>
        <dbReference type="Proteomes" id="UP000314294"/>
    </source>
</evidence>
<reference evidence="2 3" key="1">
    <citation type="submission" date="2019-03" db="EMBL/GenBank/DDBJ databases">
        <title>First draft genome of Liparis tanakae, snailfish: a comprehensive survey of snailfish specific genes.</title>
        <authorList>
            <person name="Kim W."/>
            <person name="Song I."/>
            <person name="Jeong J.-H."/>
            <person name="Kim D."/>
            <person name="Kim S."/>
            <person name="Ryu S."/>
            <person name="Song J.Y."/>
            <person name="Lee S.K."/>
        </authorList>
    </citation>
    <scope>NUCLEOTIDE SEQUENCE [LARGE SCALE GENOMIC DNA]</scope>
    <source>
        <tissue evidence="2">Muscle</tissue>
    </source>
</reference>
<dbReference type="EMBL" id="SRLO01000032">
    <property type="protein sequence ID" value="TNN83557.1"/>
    <property type="molecule type" value="Genomic_DNA"/>
</dbReference>
<proteinExistence type="predicted"/>